<dbReference type="CDD" id="cd09086">
    <property type="entry name" value="ExoIII-like_AP-endo"/>
    <property type="match status" value="1"/>
</dbReference>
<dbReference type="PROSITE" id="PS00726">
    <property type="entry name" value="AP_NUCLEASE_F1_1"/>
    <property type="match status" value="1"/>
</dbReference>
<dbReference type="PROSITE" id="PS51435">
    <property type="entry name" value="AP_NUCLEASE_F1_4"/>
    <property type="match status" value="1"/>
</dbReference>
<dbReference type="InterPro" id="IPR005135">
    <property type="entry name" value="Endo/exonuclease/phosphatase"/>
</dbReference>
<dbReference type="Proteomes" id="UP000253250">
    <property type="component" value="Unassembled WGS sequence"/>
</dbReference>
<dbReference type="PANTHER" id="PTHR43250:SF2">
    <property type="entry name" value="EXODEOXYRIBONUCLEASE III"/>
    <property type="match status" value="1"/>
</dbReference>
<evidence type="ECO:0000259" key="8">
    <source>
        <dbReference type="Pfam" id="PF03372"/>
    </source>
</evidence>
<dbReference type="AlphaFoldDB" id="A0A368HIA4"/>
<dbReference type="InterPro" id="IPR020847">
    <property type="entry name" value="AP_endonuclease_F1_BS"/>
</dbReference>
<keyword evidence="6" id="KW-0464">Manganese</keyword>
<dbReference type="OrthoDB" id="9803914at2"/>
<feature type="site" description="Transition state stabilizer" evidence="7">
    <location>
        <position position="147"/>
    </location>
</feature>
<feature type="binding site" evidence="6">
    <location>
        <position position="145"/>
    </location>
    <ligand>
        <name>Mg(2+)</name>
        <dbReference type="ChEBI" id="CHEBI:18420"/>
        <label>1</label>
    </ligand>
</feature>
<feature type="binding site" evidence="6">
    <location>
        <position position="245"/>
    </location>
    <ligand>
        <name>Mg(2+)</name>
        <dbReference type="ChEBI" id="CHEBI:18420"/>
        <label>1</label>
    </ligand>
</feature>
<feature type="site" description="Important for catalytic activity" evidence="7">
    <location>
        <position position="216"/>
    </location>
</feature>
<keyword evidence="4 6" id="KW-0460">Magnesium</keyword>
<comment type="caution">
    <text evidence="9">The sequence shown here is derived from an EMBL/GenBank/DDBJ whole genome shotgun (WGS) entry which is preliminary data.</text>
</comment>
<reference evidence="9 10" key="1">
    <citation type="submission" date="2018-02" db="EMBL/GenBank/DDBJ databases">
        <title>Insights into the biology of acidophilic members of the Acidiferrobacteraceae family derived from comparative genomic analyses.</title>
        <authorList>
            <person name="Issotta F."/>
            <person name="Thyssen C."/>
            <person name="Mena C."/>
            <person name="Moya A."/>
            <person name="Bellenberg S."/>
            <person name="Sproer C."/>
            <person name="Covarrubias P.C."/>
            <person name="Sand W."/>
            <person name="Quatrini R."/>
            <person name="Vera M."/>
        </authorList>
    </citation>
    <scope>NUCLEOTIDE SEQUENCE [LARGE SCALE GENOMIC DNA]</scope>
    <source>
        <strain evidence="10">m-1</strain>
    </source>
</reference>
<accession>A0A368HIA4</accession>
<dbReference type="SUPFAM" id="SSF56219">
    <property type="entry name" value="DNase I-like"/>
    <property type="match status" value="1"/>
</dbReference>
<gene>
    <name evidence="9" type="primary">xth</name>
    <name evidence="9" type="ORF">C4900_14330</name>
</gene>
<feature type="binding site" evidence="6">
    <location>
        <position position="34"/>
    </location>
    <ligand>
        <name>Mg(2+)</name>
        <dbReference type="ChEBI" id="CHEBI:18420"/>
        <label>1</label>
    </ligand>
</feature>
<evidence type="ECO:0000256" key="2">
    <source>
        <dbReference type="ARBA" id="ARBA00022723"/>
    </source>
</evidence>
<dbReference type="GO" id="GO:0046872">
    <property type="term" value="F:metal ion binding"/>
    <property type="evidence" value="ECO:0007669"/>
    <property type="project" value="UniProtKB-KW"/>
</dbReference>
<feature type="binding site" evidence="6">
    <location>
        <position position="147"/>
    </location>
    <ligand>
        <name>Mg(2+)</name>
        <dbReference type="ChEBI" id="CHEBI:18420"/>
        <label>1</label>
    </ligand>
</feature>
<evidence type="ECO:0000256" key="1">
    <source>
        <dbReference type="ARBA" id="ARBA00007092"/>
    </source>
</evidence>
<comment type="cofactor">
    <cofactor evidence="6">
        <name>Mg(2+)</name>
        <dbReference type="ChEBI" id="CHEBI:18420"/>
    </cofactor>
    <cofactor evidence="6">
        <name>Mn(2+)</name>
        <dbReference type="ChEBI" id="CHEBI:29035"/>
    </cofactor>
    <text evidence="6">Probably binds two magnesium or manganese ions per subunit.</text>
</comment>
<dbReference type="Gene3D" id="3.60.10.10">
    <property type="entry name" value="Endonuclease/exonuclease/phosphatase"/>
    <property type="match status" value="1"/>
</dbReference>
<evidence type="ECO:0000256" key="7">
    <source>
        <dbReference type="PIRSR" id="PIRSR604808-3"/>
    </source>
</evidence>
<dbReference type="PANTHER" id="PTHR43250">
    <property type="entry name" value="EXODEOXYRIBONUCLEASE III"/>
    <property type="match status" value="1"/>
</dbReference>
<dbReference type="RefSeq" id="WP_114283319.1">
    <property type="nucleotide sequence ID" value="NZ_PSYR01000002.1"/>
</dbReference>
<dbReference type="InterPro" id="IPR037493">
    <property type="entry name" value="ExoIII-like"/>
</dbReference>
<dbReference type="InterPro" id="IPR036691">
    <property type="entry name" value="Endo/exonu/phosph_ase_sf"/>
</dbReference>
<comment type="similarity">
    <text evidence="1">Belongs to the DNA repair enzymes AP/ExoA family.</text>
</comment>
<proteinExistence type="inferred from homology"/>
<evidence type="ECO:0000256" key="3">
    <source>
        <dbReference type="ARBA" id="ARBA00022801"/>
    </source>
</evidence>
<evidence type="ECO:0000256" key="6">
    <source>
        <dbReference type="PIRSR" id="PIRSR604808-2"/>
    </source>
</evidence>
<dbReference type="Pfam" id="PF03372">
    <property type="entry name" value="Exo_endo_phos"/>
    <property type="match status" value="1"/>
</dbReference>
<keyword evidence="2 6" id="KW-0479">Metal-binding</keyword>
<protein>
    <submittedName>
        <fullName evidence="9">Exodeoxyribonuclease III</fullName>
    </submittedName>
</protein>
<evidence type="ECO:0000313" key="10">
    <source>
        <dbReference type="Proteomes" id="UP000253250"/>
    </source>
</evidence>
<feature type="active site" description="Proton donor/acceptor" evidence="5">
    <location>
        <position position="145"/>
    </location>
</feature>
<name>A0A368HIA4_9GAMM</name>
<sequence>MKIATWNVNSLRVRLAQVESWLDDVAPDILCLQETKVPDTDFPIQTFVARGYQVVFHGQRTYNGVAIAARGPLADVTCGLAGFADEQCRALAATFQGLRVASLYVPNGTAVDSPRYPYKLSWLAALKEQSRVWLAQNPALVLAGDFNIAPEDRDVYDPAAWEGSVLVSAPERAAFQALIDTGLTDALGSLAGEGRGFSWWDYRAAAFRRDQGLRIDHILLGSPLAATFVRGFVDRKARAHPRPSDHAPVVVELAWPPA</sequence>
<feature type="site" description="Interaction with DNA substrate" evidence="7">
    <location>
        <position position="246"/>
    </location>
</feature>
<feature type="binding site" evidence="6">
    <location>
        <position position="7"/>
    </location>
    <ligand>
        <name>Mg(2+)</name>
        <dbReference type="ChEBI" id="CHEBI:18420"/>
        <label>1</label>
    </ligand>
</feature>
<dbReference type="EMBL" id="PSYR01000002">
    <property type="protein sequence ID" value="RCN56909.1"/>
    <property type="molecule type" value="Genomic_DNA"/>
</dbReference>
<dbReference type="GO" id="GO:0008311">
    <property type="term" value="F:double-stranded DNA 3'-5' DNA exonuclease activity"/>
    <property type="evidence" value="ECO:0007669"/>
    <property type="project" value="InterPro"/>
</dbReference>
<dbReference type="GO" id="GO:0004519">
    <property type="term" value="F:endonuclease activity"/>
    <property type="evidence" value="ECO:0007669"/>
    <property type="project" value="InterPro"/>
</dbReference>
<feature type="active site" description="Proton acceptor" evidence="5">
    <location>
        <position position="246"/>
    </location>
</feature>
<feature type="active site" evidence="5">
    <location>
        <position position="104"/>
    </location>
</feature>
<feature type="domain" description="Endonuclease/exonuclease/phosphatase" evidence="8">
    <location>
        <begin position="4"/>
        <end position="246"/>
    </location>
</feature>
<dbReference type="NCBIfam" id="TIGR00633">
    <property type="entry name" value="xth"/>
    <property type="match status" value="1"/>
</dbReference>
<dbReference type="InterPro" id="IPR004808">
    <property type="entry name" value="AP_endonuc_1"/>
</dbReference>
<keyword evidence="3" id="KW-0378">Hydrolase</keyword>
<dbReference type="GO" id="GO:0006281">
    <property type="term" value="P:DNA repair"/>
    <property type="evidence" value="ECO:0007669"/>
    <property type="project" value="InterPro"/>
</dbReference>
<dbReference type="GO" id="GO:0003677">
    <property type="term" value="F:DNA binding"/>
    <property type="evidence" value="ECO:0007669"/>
    <property type="project" value="InterPro"/>
</dbReference>
<feature type="binding site" evidence="6">
    <location>
        <position position="246"/>
    </location>
    <ligand>
        <name>Mg(2+)</name>
        <dbReference type="ChEBI" id="CHEBI:18420"/>
        <label>1</label>
    </ligand>
</feature>
<evidence type="ECO:0000313" key="9">
    <source>
        <dbReference type="EMBL" id="RCN56909.1"/>
    </source>
</evidence>
<organism evidence="9 10">
    <name type="scientific">Acidiferrobacter thiooxydans</name>
    <dbReference type="NCBI Taxonomy" id="163359"/>
    <lineage>
        <taxon>Bacteria</taxon>
        <taxon>Pseudomonadati</taxon>
        <taxon>Pseudomonadota</taxon>
        <taxon>Gammaproteobacteria</taxon>
        <taxon>Acidiferrobacterales</taxon>
        <taxon>Acidiferrobacteraceae</taxon>
        <taxon>Acidiferrobacter</taxon>
    </lineage>
</organism>
<evidence type="ECO:0000256" key="4">
    <source>
        <dbReference type="ARBA" id="ARBA00022842"/>
    </source>
</evidence>
<evidence type="ECO:0000256" key="5">
    <source>
        <dbReference type="PIRSR" id="PIRSR604808-1"/>
    </source>
</evidence>
<dbReference type="NCBIfam" id="TIGR00195">
    <property type="entry name" value="exoDNase_III"/>
    <property type="match status" value="1"/>
</dbReference>
<keyword evidence="10" id="KW-1185">Reference proteome</keyword>